<evidence type="ECO:0000259" key="8">
    <source>
        <dbReference type="Pfam" id="PF02687"/>
    </source>
</evidence>
<dbReference type="Pfam" id="PF12704">
    <property type="entry name" value="MacB_PCD"/>
    <property type="match status" value="1"/>
</dbReference>
<evidence type="ECO:0000256" key="2">
    <source>
        <dbReference type="ARBA" id="ARBA00022475"/>
    </source>
</evidence>
<comment type="subcellular location">
    <subcellularLocation>
        <location evidence="1">Cell membrane</location>
        <topology evidence="1">Multi-pass membrane protein</topology>
    </subcellularLocation>
</comment>
<dbReference type="InterPro" id="IPR050250">
    <property type="entry name" value="Macrolide_Exporter_MacB"/>
</dbReference>
<keyword evidence="4 7" id="KW-1133">Transmembrane helix</keyword>
<reference evidence="10 11" key="1">
    <citation type="submission" date="2018-09" db="EMBL/GenBank/DDBJ databases">
        <title>YIM PH 21725 draft genome.</title>
        <authorList>
            <person name="Miao C."/>
        </authorList>
    </citation>
    <scope>NUCLEOTIDE SEQUENCE [LARGE SCALE GENOMIC DNA]</scope>
    <source>
        <strain evidence="11">YIM PH21725</strain>
    </source>
</reference>
<keyword evidence="2" id="KW-1003">Cell membrane</keyword>
<feature type="transmembrane region" description="Helical" evidence="7">
    <location>
        <begin position="335"/>
        <end position="358"/>
    </location>
</feature>
<feature type="transmembrane region" description="Helical" evidence="7">
    <location>
        <begin position="364"/>
        <end position="388"/>
    </location>
</feature>
<evidence type="ECO:0000259" key="9">
    <source>
        <dbReference type="Pfam" id="PF12704"/>
    </source>
</evidence>
<proteinExistence type="inferred from homology"/>
<feature type="domain" description="MacB-like periplasmic core" evidence="9">
    <location>
        <begin position="32"/>
        <end position="245"/>
    </location>
</feature>
<dbReference type="PANTHER" id="PTHR30572">
    <property type="entry name" value="MEMBRANE COMPONENT OF TRANSPORTER-RELATED"/>
    <property type="match status" value="1"/>
</dbReference>
<feature type="transmembrane region" description="Helical" evidence="7">
    <location>
        <begin position="282"/>
        <end position="307"/>
    </location>
</feature>
<evidence type="ECO:0000256" key="1">
    <source>
        <dbReference type="ARBA" id="ARBA00004651"/>
    </source>
</evidence>
<dbReference type="GO" id="GO:0005886">
    <property type="term" value="C:plasma membrane"/>
    <property type="evidence" value="ECO:0007669"/>
    <property type="project" value="UniProtKB-SubCell"/>
</dbReference>
<feature type="domain" description="ABC3 transporter permease C-terminal" evidence="8">
    <location>
        <begin position="286"/>
        <end position="398"/>
    </location>
</feature>
<keyword evidence="5 7" id="KW-0472">Membrane</keyword>
<comment type="similarity">
    <text evidence="6">Belongs to the ABC-4 integral membrane protein family.</text>
</comment>
<dbReference type="OrthoDB" id="9780560at2"/>
<dbReference type="InterPro" id="IPR025857">
    <property type="entry name" value="MacB_PCD"/>
</dbReference>
<dbReference type="EMBL" id="QZFV01000054">
    <property type="protein sequence ID" value="RJQ89646.1"/>
    <property type="molecule type" value="Genomic_DNA"/>
</dbReference>
<dbReference type="PANTHER" id="PTHR30572:SF4">
    <property type="entry name" value="ABC TRANSPORTER PERMEASE YTRF"/>
    <property type="match status" value="1"/>
</dbReference>
<dbReference type="InterPro" id="IPR003838">
    <property type="entry name" value="ABC3_permease_C"/>
</dbReference>
<dbReference type="Proteomes" id="UP000285112">
    <property type="component" value="Unassembled WGS sequence"/>
</dbReference>
<organism evidence="10 11">
    <name type="scientific">Amycolatopsis panacis</name>
    <dbReference type="NCBI Taxonomy" id="2340917"/>
    <lineage>
        <taxon>Bacteria</taxon>
        <taxon>Bacillati</taxon>
        <taxon>Actinomycetota</taxon>
        <taxon>Actinomycetes</taxon>
        <taxon>Pseudonocardiales</taxon>
        <taxon>Pseudonocardiaceae</taxon>
        <taxon>Amycolatopsis</taxon>
    </lineage>
</organism>
<keyword evidence="3 7" id="KW-0812">Transmembrane</keyword>
<evidence type="ECO:0000256" key="6">
    <source>
        <dbReference type="ARBA" id="ARBA00038076"/>
    </source>
</evidence>
<evidence type="ECO:0000256" key="3">
    <source>
        <dbReference type="ARBA" id="ARBA00022692"/>
    </source>
</evidence>
<evidence type="ECO:0000313" key="11">
    <source>
        <dbReference type="Proteomes" id="UP000285112"/>
    </source>
</evidence>
<dbReference type="RefSeq" id="WP_120021994.1">
    <property type="nucleotide sequence ID" value="NZ_QZFV01000054.1"/>
</dbReference>
<feature type="transmembrane region" description="Helical" evidence="7">
    <location>
        <begin position="31"/>
        <end position="53"/>
    </location>
</feature>
<dbReference type="GO" id="GO:0022857">
    <property type="term" value="F:transmembrane transporter activity"/>
    <property type="evidence" value="ECO:0007669"/>
    <property type="project" value="TreeGrafter"/>
</dbReference>
<sequence length="405" mass="41663">MSAPRTTPVRLAPLDLLRLGLGRLRSRPLRAVLSALGISIGIATMIVVTGIPASSQRAMLEQFAALGTNLLHAEATADRMDAANTPAFGAQAAAMTRRIGPVEQVSELANTHATARRSDRIDPGQTSGLTVLATRSDLLGTVNGSVHAGSFLTPATEKFPTAVLGSEAASRLGITELPANEPPPQIRVGDRPFTVVGVLNSVPLAPDVDRAVLVGWDAAAGTLHFDQRPTSIYLRASEPSIEAVRTVLPATVNPEQPGLVQVSRPSDALAAKRITQSTFSALFLGLASVALLVGGIGVANTMVISVLERRREIGLRRALGANRGQIRAQFLTESAVLCGLGGLAGTVLGALATAGYAAAHGWPAVLPVPTLVGGLAASAVIGILAGVYPATRASRLTPTEALATS</sequence>
<dbReference type="Pfam" id="PF02687">
    <property type="entry name" value="FtsX"/>
    <property type="match status" value="1"/>
</dbReference>
<comment type="caution">
    <text evidence="10">The sequence shown here is derived from an EMBL/GenBank/DDBJ whole genome shotgun (WGS) entry which is preliminary data.</text>
</comment>
<evidence type="ECO:0000256" key="4">
    <source>
        <dbReference type="ARBA" id="ARBA00022989"/>
    </source>
</evidence>
<dbReference type="AlphaFoldDB" id="A0A419IA53"/>
<evidence type="ECO:0000256" key="7">
    <source>
        <dbReference type="SAM" id="Phobius"/>
    </source>
</evidence>
<accession>A0A419IA53</accession>
<gene>
    <name evidence="10" type="ORF">D5S19_04140</name>
</gene>
<evidence type="ECO:0000256" key="5">
    <source>
        <dbReference type="ARBA" id="ARBA00023136"/>
    </source>
</evidence>
<evidence type="ECO:0000313" key="10">
    <source>
        <dbReference type="EMBL" id="RJQ89646.1"/>
    </source>
</evidence>
<name>A0A419IA53_9PSEU</name>
<protein>
    <submittedName>
        <fullName evidence="10">ABC transporter permease</fullName>
    </submittedName>
</protein>
<keyword evidence="11" id="KW-1185">Reference proteome</keyword>